<dbReference type="AlphaFoldDB" id="A0A8H4UEB3"/>
<proteinExistence type="predicted"/>
<sequence>MPPLRGFSDNPLETRDDVIRAAESLLRPLSQYMSPGRGRVKIPHATGTHFDETAAQLEGFARPLWVIGALLMGRSTNTELIQPWLDGFDSGTDPESPDYWGPIQSFDQRMVEAEMVSFSLLAAPRELLWERLSSKTQQNVITWLSGMHGKNMPQANWLWFRVFANLALFKVCGHNTSKVRNHIRDDLDRLDRFYMTDGWSSDGLWRSAAMDDDEFGYYQETGRANLVTNSRNACYYSGSFAIQFSQLLYLRFAADLEPGRTKRYQQQARDFGRGFCRFFDETGAAIPFGRSLTYRFACGGFFAALAIADVPDMPEPLQSPGAIKGFLLRHLRWWSRNSADIFHTDGVLNLGWLYPQMYLTESYNSPQSVYWALKALVVVGIPEDSPFWREPEVPYPDALRGSSAWVLPAPRQILCNHPGGNHHFMLSLAQFMSVPFKGAMAKYSKFAYSSSFGFSVPVGGCGLPQIAPDNTLAFSRDGMETWAVKHKCAEPEFKTATVHGDIPQDVPAATVQWFPWADRCVSVNTTVISPTTRWPDWHIRIHSIKANVSAGILFTAEGGFAIHGRHKRDTLALKSRDPAELAECDVGTSEGIFQTERSVLILSEQGASGIVTNPLGPPCGKQTVCPLEPEPNTNLMRQRTLIPTVEHDIDGMEEGAHIILVTKVFAISQEANGGWKKQGKSVRDRWLDEPKVLIDGDRPTGDFVSVSY</sequence>
<dbReference type="InterPro" id="IPR016624">
    <property type="entry name" value="UCP014753"/>
</dbReference>
<feature type="domain" description="DUF2264" evidence="2">
    <location>
        <begin position="406"/>
        <end position="692"/>
    </location>
</feature>
<keyword evidence="4" id="KW-1185">Reference proteome</keyword>
<organism evidence="3 4">
    <name type="scientific">Fusarium zealandicum</name>
    <dbReference type="NCBI Taxonomy" id="1053134"/>
    <lineage>
        <taxon>Eukaryota</taxon>
        <taxon>Fungi</taxon>
        <taxon>Dikarya</taxon>
        <taxon>Ascomycota</taxon>
        <taxon>Pezizomycotina</taxon>
        <taxon>Sordariomycetes</taxon>
        <taxon>Hypocreomycetidae</taxon>
        <taxon>Hypocreales</taxon>
        <taxon>Nectriaceae</taxon>
        <taxon>Fusarium</taxon>
        <taxon>Fusarium staphyleae species complex</taxon>
    </lineage>
</organism>
<dbReference type="PIRSF" id="PIRSF014753">
    <property type="entry name" value="UCP014753"/>
    <property type="match status" value="1"/>
</dbReference>
<comment type="caution">
    <text evidence="3">The sequence shown here is derived from an EMBL/GenBank/DDBJ whole genome shotgun (WGS) entry which is preliminary data.</text>
</comment>
<dbReference type="PANTHER" id="PTHR35339">
    <property type="entry name" value="LINALOOL DEHYDRATASE_ISOMERASE DOMAIN-CONTAINING PROTEIN"/>
    <property type="match status" value="1"/>
</dbReference>
<dbReference type="Pfam" id="PF20938">
    <property type="entry name" value="DUF2264_C"/>
    <property type="match status" value="1"/>
</dbReference>
<feature type="domain" description="DUF2264" evidence="1">
    <location>
        <begin position="14"/>
        <end position="394"/>
    </location>
</feature>
<reference evidence="3" key="2">
    <citation type="submission" date="2020-05" db="EMBL/GenBank/DDBJ databases">
        <authorList>
            <person name="Kim H.-S."/>
            <person name="Proctor R.H."/>
            <person name="Brown D.W."/>
        </authorList>
    </citation>
    <scope>NUCLEOTIDE SEQUENCE</scope>
    <source>
        <strain evidence="3">NRRL 22465</strain>
    </source>
</reference>
<evidence type="ECO:0000313" key="3">
    <source>
        <dbReference type="EMBL" id="KAF4974595.1"/>
    </source>
</evidence>
<dbReference type="InterPro" id="IPR049237">
    <property type="entry name" value="DUF2264_C"/>
</dbReference>
<reference evidence="3" key="1">
    <citation type="journal article" date="2020" name="BMC Genomics">
        <title>Correction to: Identification and distribution of gene clusters required for synthesis of sphingolipid metabolism inhibitors in diverse species of the filamentous fungus Fusarium.</title>
        <authorList>
            <person name="Kim H.S."/>
            <person name="Lohmar J.M."/>
            <person name="Busman M."/>
            <person name="Brown D.W."/>
            <person name="Naumann T.A."/>
            <person name="Divon H.H."/>
            <person name="Lysoe E."/>
            <person name="Uhlig S."/>
            <person name="Proctor R.H."/>
        </authorList>
    </citation>
    <scope>NUCLEOTIDE SEQUENCE</scope>
    <source>
        <strain evidence="3">NRRL 22465</strain>
    </source>
</reference>
<accession>A0A8H4UEB3</accession>
<gene>
    <name evidence="3" type="ORF">FZEAL_8522</name>
</gene>
<dbReference type="OrthoDB" id="5150166at2759"/>
<evidence type="ECO:0008006" key="5">
    <source>
        <dbReference type="Google" id="ProtNLM"/>
    </source>
</evidence>
<dbReference type="InterPro" id="IPR049349">
    <property type="entry name" value="DUF2264_N"/>
</dbReference>
<name>A0A8H4UEB3_9HYPO</name>
<dbReference type="PANTHER" id="PTHR35339:SF2">
    <property type="entry name" value="DUF2264 DOMAIN-CONTAINING PROTEIN-RELATED"/>
    <property type="match status" value="1"/>
</dbReference>
<dbReference type="EMBL" id="JABEYC010000728">
    <property type="protein sequence ID" value="KAF4974595.1"/>
    <property type="molecule type" value="Genomic_DNA"/>
</dbReference>
<evidence type="ECO:0000313" key="4">
    <source>
        <dbReference type="Proteomes" id="UP000635477"/>
    </source>
</evidence>
<evidence type="ECO:0000259" key="2">
    <source>
        <dbReference type="Pfam" id="PF20938"/>
    </source>
</evidence>
<protein>
    <recommendedName>
        <fullName evidence="5">DUF2264 domain-containing protein</fullName>
    </recommendedName>
</protein>
<dbReference type="Pfam" id="PF10022">
    <property type="entry name" value="DUF2264"/>
    <property type="match status" value="1"/>
</dbReference>
<dbReference type="Proteomes" id="UP000635477">
    <property type="component" value="Unassembled WGS sequence"/>
</dbReference>
<evidence type="ECO:0000259" key="1">
    <source>
        <dbReference type="Pfam" id="PF10022"/>
    </source>
</evidence>